<keyword evidence="2" id="KW-0472">Membrane</keyword>
<name>A0A9Q0QXM3_9MAGN</name>
<dbReference type="InterPro" id="IPR043891">
    <property type="entry name" value="SPARK"/>
</dbReference>
<feature type="transmembrane region" description="Helical" evidence="2">
    <location>
        <begin position="166"/>
        <end position="183"/>
    </location>
</feature>
<dbReference type="CDD" id="cd13971">
    <property type="entry name" value="ADCK2-like"/>
    <property type="match status" value="1"/>
</dbReference>
<dbReference type="OrthoDB" id="1290869at2759"/>
<sequence length="950" mass="106693">MSRFLSFGNIRRAAHFLILNQRTSYTELKKHGILFTLVLPSSMSRSYASCSFSSRGHASIKLYKVKQNLYKTRYFKNLTFVSAGDNMTHHAQVAWKRLSHICSYGGSAFSPISRIACAVSLALARSHLVAPRIFAFIIGEIAWTHRTWADAEYFPKRNSLDMDAQVGRVYLTSLVFSVLEGVILLGRLIYLAILFSPAMAMAPFVDCFSGHFRKTWLHLVHRTIEIAGPAFIKWGQWAATRPDLFPSDLCTELAKLHSKAPSHSFAYTKRTIEKAFGRKLPEIFENFEEEPIASGSIAQVHRASLRFQFPGQQVKPIVVAVKVRHPSVGEIIRRDFVIINVISKISNFIPTLKWLRLDQSVQQFAVFMMSQVDLAREAALLNRFIYNFRRWKDVSFPKPLYPFVHPAVLVETYEQGESISYYVDMLEGEKRIKCALARIGTHALMKMLLEDNFLHADMHPGNILVRMAHSKTSLKPRPHVIFLDVGMTAELSKCDRENLLGFFKAVALRDGRNAAECTLRLSNQQSCLNPKAFIEEVEKTFSFWDTREGEVFNAAACIQQLLEQVRRHEVNIDGNICTVIVTTLVLEGWRSKLDPKHNDSWPRRSLMLLLSIMARHQLLVSRLGESASSPSRSPCSNDIRMDLLSFHLIFTTTTVLVVLSSLFSSSIAEIPSEFVGDPQQPLKPRDFSNPNTVPAFPVQTQTQSCHLDLSAELFGGVREACGLNLDRSRCCPVLAAWLFAAHARSALQTSLASRDIHIPQANASCDAIICFCGIRLHQITSLSCPAAFNLSSHHNATPTVAVRNLERNCRNSSYSGCTRCLGALEKVKGDEKNVTGGGGEWKETKMLNRDCQLMGLTWLLARNKTAYIPTVSAVLRAMMYSAHPTNLSKCSPDQENMPLAVDSLQFQRLDSSDAPPCRRRLPLIIILFTFLPLLIIIIITPSSSSLFLPI</sequence>
<dbReference type="AlphaFoldDB" id="A0A9Q0QXM3"/>
<dbReference type="SUPFAM" id="SSF56112">
    <property type="entry name" value="Protein kinase-like (PK-like)"/>
    <property type="match status" value="1"/>
</dbReference>
<protein>
    <recommendedName>
        <fullName evidence="7">ABC1 atypical kinase-like domain-containing protein</fullName>
    </recommendedName>
</protein>
<dbReference type="Pfam" id="PF19160">
    <property type="entry name" value="SPARK"/>
    <property type="match status" value="1"/>
</dbReference>
<evidence type="ECO:0000313" key="6">
    <source>
        <dbReference type="Proteomes" id="UP001141806"/>
    </source>
</evidence>
<accession>A0A9Q0QXM3</accession>
<organism evidence="5 6">
    <name type="scientific">Protea cynaroides</name>
    <dbReference type="NCBI Taxonomy" id="273540"/>
    <lineage>
        <taxon>Eukaryota</taxon>
        <taxon>Viridiplantae</taxon>
        <taxon>Streptophyta</taxon>
        <taxon>Embryophyta</taxon>
        <taxon>Tracheophyta</taxon>
        <taxon>Spermatophyta</taxon>
        <taxon>Magnoliopsida</taxon>
        <taxon>Proteales</taxon>
        <taxon>Proteaceae</taxon>
        <taxon>Protea</taxon>
    </lineage>
</organism>
<dbReference type="InterPro" id="IPR044095">
    <property type="entry name" value="ADCK2_dom"/>
</dbReference>
<evidence type="ECO:0000256" key="1">
    <source>
        <dbReference type="ARBA" id="ARBA00009670"/>
    </source>
</evidence>
<keyword evidence="6" id="KW-1185">Reference proteome</keyword>
<feature type="domain" description="SPARK" evidence="4">
    <location>
        <begin position="701"/>
        <end position="833"/>
    </location>
</feature>
<dbReference type="Pfam" id="PF03109">
    <property type="entry name" value="ABC1"/>
    <property type="match status" value="1"/>
</dbReference>
<dbReference type="PANTHER" id="PTHR45890:SF1">
    <property type="entry name" value="AARF DOMAIN CONTAINING KINASE 2"/>
    <property type="match status" value="1"/>
</dbReference>
<dbReference type="EMBL" id="JAMYWD010000003">
    <property type="protein sequence ID" value="KAJ4975850.1"/>
    <property type="molecule type" value="Genomic_DNA"/>
</dbReference>
<dbReference type="Proteomes" id="UP001141806">
    <property type="component" value="Unassembled WGS sequence"/>
</dbReference>
<feature type="domain" description="ABC1 atypical kinase-like" evidence="3">
    <location>
        <begin position="255"/>
        <end position="516"/>
    </location>
</feature>
<keyword evidence="2" id="KW-0812">Transmembrane</keyword>
<keyword evidence="2" id="KW-1133">Transmembrane helix</keyword>
<evidence type="ECO:0000259" key="4">
    <source>
        <dbReference type="Pfam" id="PF19160"/>
    </source>
</evidence>
<dbReference type="PANTHER" id="PTHR45890">
    <property type="entry name" value="AARF DOMAIN CONTAINING KINASE 2 (PREDICTED)"/>
    <property type="match status" value="1"/>
</dbReference>
<comment type="similarity">
    <text evidence="1">Belongs to the protein kinase superfamily. ADCK protein kinase family.</text>
</comment>
<evidence type="ECO:0008006" key="7">
    <source>
        <dbReference type="Google" id="ProtNLM"/>
    </source>
</evidence>
<dbReference type="InterPro" id="IPR004147">
    <property type="entry name" value="ABC1_dom"/>
</dbReference>
<feature type="transmembrane region" description="Helical" evidence="2">
    <location>
        <begin position="921"/>
        <end position="940"/>
    </location>
</feature>
<comment type="caution">
    <text evidence="5">The sequence shown here is derived from an EMBL/GenBank/DDBJ whole genome shotgun (WGS) entry which is preliminary data.</text>
</comment>
<reference evidence="5" key="1">
    <citation type="journal article" date="2023" name="Plant J.">
        <title>The genome of the king protea, Protea cynaroides.</title>
        <authorList>
            <person name="Chang J."/>
            <person name="Duong T.A."/>
            <person name="Schoeman C."/>
            <person name="Ma X."/>
            <person name="Roodt D."/>
            <person name="Barker N."/>
            <person name="Li Z."/>
            <person name="Van de Peer Y."/>
            <person name="Mizrachi E."/>
        </authorList>
    </citation>
    <scope>NUCLEOTIDE SEQUENCE</scope>
    <source>
        <tissue evidence="5">Young leaves</tissue>
    </source>
</reference>
<evidence type="ECO:0000259" key="3">
    <source>
        <dbReference type="Pfam" id="PF03109"/>
    </source>
</evidence>
<gene>
    <name evidence="5" type="ORF">NE237_000956</name>
</gene>
<proteinExistence type="inferred from homology"/>
<dbReference type="InterPro" id="IPR011009">
    <property type="entry name" value="Kinase-like_dom_sf"/>
</dbReference>
<evidence type="ECO:0000313" key="5">
    <source>
        <dbReference type="EMBL" id="KAJ4975850.1"/>
    </source>
</evidence>
<dbReference type="InterPro" id="IPR052402">
    <property type="entry name" value="ADCK_kinase"/>
</dbReference>
<evidence type="ECO:0000256" key="2">
    <source>
        <dbReference type="SAM" id="Phobius"/>
    </source>
</evidence>